<dbReference type="GO" id="GO:0016887">
    <property type="term" value="F:ATP hydrolysis activity"/>
    <property type="evidence" value="ECO:0007669"/>
    <property type="project" value="InterPro"/>
</dbReference>
<dbReference type="InterPro" id="IPR036640">
    <property type="entry name" value="ABC1_TM_sf"/>
</dbReference>
<dbReference type="GO" id="GO:0005524">
    <property type="term" value="F:ATP binding"/>
    <property type="evidence" value="ECO:0007669"/>
    <property type="project" value="UniProtKB-KW"/>
</dbReference>
<dbReference type="InterPro" id="IPR039421">
    <property type="entry name" value="Type_1_exporter"/>
</dbReference>
<keyword evidence="13" id="KW-1185">Reference proteome</keyword>
<comment type="caution">
    <text evidence="12">The sequence shown here is derived from an EMBL/GenBank/DDBJ whole genome shotgun (WGS) entry which is preliminary data.</text>
</comment>
<dbReference type="PROSITE" id="PS50893">
    <property type="entry name" value="ABC_TRANSPORTER_2"/>
    <property type="match status" value="1"/>
</dbReference>
<proteinExistence type="predicted"/>
<feature type="transmembrane region" description="Helical" evidence="9">
    <location>
        <begin position="280"/>
        <end position="299"/>
    </location>
</feature>
<keyword evidence="4 9" id="KW-0812">Transmembrane</keyword>
<dbReference type="CDD" id="cd18543">
    <property type="entry name" value="ABC_6TM_Rv0194_D1_like"/>
    <property type="match status" value="1"/>
</dbReference>
<protein>
    <submittedName>
        <fullName evidence="12">ABC transporter ATP-binding protein</fullName>
    </submittedName>
</protein>
<evidence type="ECO:0000256" key="1">
    <source>
        <dbReference type="ARBA" id="ARBA00004651"/>
    </source>
</evidence>
<evidence type="ECO:0000313" key="13">
    <source>
        <dbReference type="Proteomes" id="UP000265742"/>
    </source>
</evidence>
<dbReference type="InterPro" id="IPR017871">
    <property type="entry name" value="ABC_transporter-like_CS"/>
</dbReference>
<keyword evidence="2" id="KW-0813">Transport</keyword>
<dbReference type="SUPFAM" id="SSF90123">
    <property type="entry name" value="ABC transporter transmembrane region"/>
    <property type="match status" value="1"/>
</dbReference>
<reference evidence="13" key="1">
    <citation type="submission" date="2018-09" db="EMBL/GenBank/DDBJ databases">
        <authorList>
            <person name="Kim I."/>
        </authorList>
    </citation>
    <scope>NUCLEOTIDE SEQUENCE [LARGE SCALE GENOMIC DNA]</scope>
    <source>
        <strain evidence="13">DD4a</strain>
    </source>
</reference>
<dbReference type="PROSITE" id="PS00211">
    <property type="entry name" value="ABC_TRANSPORTER_1"/>
    <property type="match status" value="1"/>
</dbReference>
<evidence type="ECO:0000259" key="11">
    <source>
        <dbReference type="PROSITE" id="PS50929"/>
    </source>
</evidence>
<feature type="transmembrane region" description="Helical" evidence="9">
    <location>
        <begin position="139"/>
        <end position="161"/>
    </location>
</feature>
<evidence type="ECO:0000256" key="7">
    <source>
        <dbReference type="ARBA" id="ARBA00022989"/>
    </source>
</evidence>
<evidence type="ECO:0000256" key="8">
    <source>
        <dbReference type="ARBA" id="ARBA00023136"/>
    </source>
</evidence>
<keyword evidence="8 9" id="KW-0472">Membrane</keyword>
<evidence type="ECO:0000259" key="10">
    <source>
        <dbReference type="PROSITE" id="PS50893"/>
    </source>
</evidence>
<dbReference type="Pfam" id="PF00664">
    <property type="entry name" value="ABC_membrane"/>
    <property type="match status" value="1"/>
</dbReference>
<keyword evidence="5" id="KW-0547">Nucleotide-binding</keyword>
<dbReference type="InterPro" id="IPR003593">
    <property type="entry name" value="AAA+_ATPase"/>
</dbReference>
<comment type="subcellular location">
    <subcellularLocation>
        <location evidence="1">Cell membrane</location>
        <topology evidence="1">Multi-pass membrane protein</topology>
    </subcellularLocation>
</comment>
<dbReference type="OrthoDB" id="9806127at2"/>
<accession>A0A3A1U1S0</accession>
<organism evidence="12 13">
    <name type="scientific">Amnibacterium setariae</name>
    <dbReference type="NCBI Taxonomy" id="2306585"/>
    <lineage>
        <taxon>Bacteria</taxon>
        <taxon>Bacillati</taxon>
        <taxon>Actinomycetota</taxon>
        <taxon>Actinomycetes</taxon>
        <taxon>Micrococcales</taxon>
        <taxon>Microbacteriaceae</taxon>
        <taxon>Amnibacterium</taxon>
    </lineage>
</organism>
<dbReference type="Gene3D" id="1.20.1560.10">
    <property type="entry name" value="ABC transporter type 1, transmembrane domain"/>
    <property type="match status" value="1"/>
</dbReference>
<evidence type="ECO:0000313" key="12">
    <source>
        <dbReference type="EMBL" id="RIX30402.1"/>
    </source>
</evidence>
<dbReference type="GO" id="GO:0005886">
    <property type="term" value="C:plasma membrane"/>
    <property type="evidence" value="ECO:0007669"/>
    <property type="project" value="UniProtKB-SubCell"/>
</dbReference>
<dbReference type="AlphaFoldDB" id="A0A3A1U1S0"/>
<dbReference type="PANTHER" id="PTHR43394:SF1">
    <property type="entry name" value="ATP-BINDING CASSETTE SUB-FAMILY B MEMBER 10, MITOCHONDRIAL"/>
    <property type="match status" value="1"/>
</dbReference>
<keyword evidence="3" id="KW-1003">Cell membrane</keyword>
<dbReference type="InterPro" id="IPR027417">
    <property type="entry name" value="P-loop_NTPase"/>
</dbReference>
<name>A0A3A1U1S0_9MICO</name>
<dbReference type="InterPro" id="IPR011527">
    <property type="entry name" value="ABC1_TM_dom"/>
</dbReference>
<dbReference type="PROSITE" id="PS50929">
    <property type="entry name" value="ABC_TM1F"/>
    <property type="match status" value="1"/>
</dbReference>
<keyword evidence="7 9" id="KW-1133">Transmembrane helix</keyword>
<feature type="transmembrane region" description="Helical" evidence="9">
    <location>
        <begin position="252"/>
        <end position="274"/>
    </location>
</feature>
<dbReference type="Gene3D" id="3.40.50.300">
    <property type="entry name" value="P-loop containing nucleotide triphosphate hydrolases"/>
    <property type="match status" value="1"/>
</dbReference>
<feature type="domain" description="ABC transporter" evidence="10">
    <location>
        <begin position="345"/>
        <end position="582"/>
    </location>
</feature>
<evidence type="ECO:0000256" key="6">
    <source>
        <dbReference type="ARBA" id="ARBA00022840"/>
    </source>
</evidence>
<dbReference type="Pfam" id="PF00005">
    <property type="entry name" value="ABC_tran"/>
    <property type="match status" value="1"/>
</dbReference>
<evidence type="ECO:0000256" key="4">
    <source>
        <dbReference type="ARBA" id="ARBA00022692"/>
    </source>
</evidence>
<dbReference type="InterPro" id="IPR003439">
    <property type="entry name" value="ABC_transporter-like_ATP-bd"/>
</dbReference>
<dbReference type="GO" id="GO:0015421">
    <property type="term" value="F:ABC-type oligopeptide transporter activity"/>
    <property type="evidence" value="ECO:0007669"/>
    <property type="project" value="TreeGrafter"/>
</dbReference>
<dbReference type="SUPFAM" id="SSF52540">
    <property type="entry name" value="P-loop containing nucleoside triphosphate hydrolases"/>
    <property type="match status" value="1"/>
</dbReference>
<dbReference type="Proteomes" id="UP000265742">
    <property type="component" value="Unassembled WGS sequence"/>
</dbReference>
<evidence type="ECO:0000256" key="9">
    <source>
        <dbReference type="SAM" id="Phobius"/>
    </source>
</evidence>
<feature type="domain" description="ABC transmembrane type-1" evidence="11">
    <location>
        <begin position="29"/>
        <end position="311"/>
    </location>
</feature>
<keyword evidence="6 12" id="KW-0067">ATP-binding</keyword>
<dbReference type="FunFam" id="3.40.50.300:FF:000854">
    <property type="entry name" value="Multidrug ABC transporter ATP-binding protein"/>
    <property type="match status" value="1"/>
</dbReference>
<dbReference type="PANTHER" id="PTHR43394">
    <property type="entry name" value="ATP-DEPENDENT PERMEASE MDL1, MITOCHONDRIAL"/>
    <property type="match status" value="1"/>
</dbReference>
<feature type="transmembrane region" description="Helical" evidence="9">
    <location>
        <begin position="24"/>
        <end position="45"/>
    </location>
</feature>
<dbReference type="SMART" id="SM00382">
    <property type="entry name" value="AAA"/>
    <property type="match status" value="1"/>
</dbReference>
<feature type="transmembrane region" description="Helical" evidence="9">
    <location>
        <begin position="65"/>
        <end position="85"/>
    </location>
</feature>
<sequence length="594" mass="64900">MTEPVRQPSTLQALRRLDPFVRPVRRSIIIAMAMALAASLVSLAVPQVLQRIVDGPLASKDPAQIPPAVALIAVLGVLEAALYFARRLYIVGPATGVEANLRRALFAKLQDLPVAFHDRWPSGQLLSRSMSDLSLIRRFIAFGFIYLVVNVITIAVGVVVLAFLNPLLAVVFTLCSVPLWINGFRFERRYHVVARRSQDQQGDLATLVEESVHGIRVLKAFGRGRTKLQGFLQRAEELRGTEIEKAKAVAQIWLWLLLVPDVAFALCLLVGVWQASLGNLSVGGLVAFFATATVLRFPLESIGFLLSMMYDTRTATDRLFEVFDEENTIRDPEHPKHIAEARGRLEFQDVHFHYPDAPEGAPDLLDGMDLAIEPGETMALVGLTGSGKTTAVEVAGRLYDVTSGRILLDGVDIRDLTRVELRTHIAMAFEEATLFSASVRDNVLLGRPDAGDDVLQEALDIAQAAFVHDLPEGLDTVIGEEGLSLSGGQRQRLALARAVAANPAVLVLDDPLSALDVDTEALVEAALRQVLTRTTALIVAHRPSTVQLADRVALLEGGRIIAVGTHTELLATSERYRFVISSLEDEQTYEEVDA</sequence>
<evidence type="ECO:0000256" key="2">
    <source>
        <dbReference type="ARBA" id="ARBA00022448"/>
    </source>
</evidence>
<feature type="transmembrane region" description="Helical" evidence="9">
    <location>
        <begin position="167"/>
        <end position="186"/>
    </location>
</feature>
<dbReference type="RefSeq" id="WP_119480763.1">
    <property type="nucleotide sequence ID" value="NZ_QXTG01000001.1"/>
</dbReference>
<gene>
    <name evidence="12" type="ORF">D1781_02920</name>
</gene>
<evidence type="ECO:0000256" key="3">
    <source>
        <dbReference type="ARBA" id="ARBA00022475"/>
    </source>
</evidence>
<dbReference type="EMBL" id="QXTG01000001">
    <property type="protein sequence ID" value="RIX30402.1"/>
    <property type="molecule type" value="Genomic_DNA"/>
</dbReference>
<evidence type="ECO:0000256" key="5">
    <source>
        <dbReference type="ARBA" id="ARBA00022741"/>
    </source>
</evidence>